<evidence type="ECO:0000259" key="1">
    <source>
        <dbReference type="SMART" id="SM00966"/>
    </source>
</evidence>
<dbReference type="SUPFAM" id="SSF89447">
    <property type="entry name" value="AbrB/MazE/MraZ-like"/>
    <property type="match status" value="1"/>
</dbReference>
<dbReference type="GO" id="GO:0003677">
    <property type="term" value="F:DNA binding"/>
    <property type="evidence" value="ECO:0007669"/>
    <property type="project" value="UniProtKB-KW"/>
</dbReference>
<proteinExistence type="predicted"/>
<dbReference type="Pfam" id="PF04014">
    <property type="entry name" value="MazE_antitoxin"/>
    <property type="match status" value="1"/>
</dbReference>
<sequence>MRVQVRKSGNSAVLRIPPNVLRDLKIDVGDELDMSVNQDSVVFEKVKTPRDGWAESVCAQSAQEEADMMEQEFGRFQDESMDEWDGGEAW</sequence>
<evidence type="ECO:0000313" key="2">
    <source>
        <dbReference type="EMBL" id="KAB1181456.1"/>
    </source>
</evidence>
<dbReference type="AlphaFoldDB" id="A0AAD3WWA1"/>
<evidence type="ECO:0000313" key="3">
    <source>
        <dbReference type="Proteomes" id="UP000480943"/>
    </source>
</evidence>
<dbReference type="InterPro" id="IPR007159">
    <property type="entry name" value="SpoVT-AbrB_dom"/>
</dbReference>
<accession>A0AAD3WWA1</accession>
<dbReference type="EMBL" id="VZUQ01000053">
    <property type="protein sequence ID" value="KAB1181456.1"/>
    <property type="molecule type" value="Genomic_DNA"/>
</dbReference>
<feature type="domain" description="SpoVT-AbrB" evidence="1">
    <location>
        <begin position="6"/>
        <end position="51"/>
    </location>
</feature>
<dbReference type="Proteomes" id="UP000480943">
    <property type="component" value="Unassembled WGS sequence"/>
</dbReference>
<dbReference type="RefSeq" id="WP_106223199.1">
    <property type="nucleotide sequence ID" value="NZ_CP065042.1"/>
</dbReference>
<name>A0AAD3WWA1_PHODD</name>
<gene>
    <name evidence="2" type="ORF">F6450_08880</name>
</gene>
<keyword evidence="2" id="KW-0238">DNA-binding</keyword>
<protein>
    <submittedName>
        <fullName evidence="2">AbrB/MazE/SpoVT family DNA-binding domain-containing protein</fullName>
    </submittedName>
</protein>
<reference evidence="2 3" key="1">
    <citation type="submission" date="2019-09" db="EMBL/GenBank/DDBJ databases">
        <title>Photobacterium damselae subsp. damselae CDC-2227-81, a human clinical isolate.</title>
        <authorList>
            <person name="Osorio C.R."/>
        </authorList>
    </citation>
    <scope>NUCLEOTIDE SEQUENCE [LARGE SCALE GENOMIC DNA]</scope>
    <source>
        <strain evidence="2 3">CDC-2227-81</strain>
    </source>
</reference>
<dbReference type="Gene3D" id="2.10.260.10">
    <property type="match status" value="1"/>
</dbReference>
<organism evidence="2 3">
    <name type="scientific">Photobacterium damselae subsp. damselae</name>
    <name type="common">Listonella damsela</name>
    <dbReference type="NCBI Taxonomy" id="85581"/>
    <lineage>
        <taxon>Bacteria</taxon>
        <taxon>Pseudomonadati</taxon>
        <taxon>Pseudomonadota</taxon>
        <taxon>Gammaproteobacteria</taxon>
        <taxon>Vibrionales</taxon>
        <taxon>Vibrionaceae</taxon>
        <taxon>Photobacterium</taxon>
    </lineage>
</organism>
<dbReference type="SMART" id="SM00966">
    <property type="entry name" value="SpoVT_AbrB"/>
    <property type="match status" value="1"/>
</dbReference>
<comment type="caution">
    <text evidence="2">The sequence shown here is derived from an EMBL/GenBank/DDBJ whole genome shotgun (WGS) entry which is preliminary data.</text>
</comment>
<dbReference type="InterPro" id="IPR037914">
    <property type="entry name" value="SpoVT-AbrB_sf"/>
</dbReference>